<dbReference type="PROSITE" id="PS00428">
    <property type="entry name" value="FTSW_RODA_SPOVE"/>
    <property type="match status" value="1"/>
</dbReference>
<feature type="transmembrane region" description="Helical" evidence="23">
    <location>
        <begin position="175"/>
        <end position="194"/>
    </location>
</feature>
<feature type="region of interest" description="Disordered" evidence="22">
    <location>
        <begin position="455"/>
        <end position="501"/>
    </location>
</feature>
<dbReference type="GO" id="GO:0071555">
    <property type="term" value="P:cell wall organization"/>
    <property type="evidence" value="ECO:0007669"/>
    <property type="project" value="UniProtKB-KW"/>
</dbReference>
<evidence type="ECO:0000256" key="23">
    <source>
        <dbReference type="SAM" id="Phobius"/>
    </source>
</evidence>
<dbReference type="GO" id="GO:0008955">
    <property type="term" value="F:peptidoglycan glycosyltransferase activity"/>
    <property type="evidence" value="ECO:0007669"/>
    <property type="project" value="UniProtKB-EC"/>
</dbReference>
<comment type="function">
    <text evidence="21">Peptidoglycan polymerase that is essential for cell division.</text>
</comment>
<feature type="transmembrane region" description="Helical" evidence="23">
    <location>
        <begin position="373"/>
        <end position="399"/>
    </location>
</feature>
<keyword evidence="9" id="KW-0573">Peptidoglycan synthesis</keyword>
<dbReference type="EC" id="2.4.99.28" evidence="19"/>
<feature type="transmembrane region" description="Helical" evidence="23">
    <location>
        <begin position="251"/>
        <end position="270"/>
    </location>
</feature>
<evidence type="ECO:0000256" key="10">
    <source>
        <dbReference type="ARBA" id="ARBA00022989"/>
    </source>
</evidence>
<comment type="catalytic activity">
    <reaction evidence="20">
        <text>[GlcNAc-(1-&gt;4)-Mur2Ac(oyl-L-Ala-gamma-D-Glu-L-Lys-D-Ala-D-Ala)](n)-di-trans,octa-cis-undecaprenyl diphosphate + beta-D-GlcNAc-(1-&gt;4)-Mur2Ac(oyl-L-Ala-gamma-D-Glu-L-Lys-D-Ala-D-Ala)-di-trans,octa-cis-undecaprenyl diphosphate = [GlcNAc-(1-&gt;4)-Mur2Ac(oyl-L-Ala-gamma-D-Glu-L-Lys-D-Ala-D-Ala)](n+1)-di-trans,octa-cis-undecaprenyl diphosphate + di-trans,octa-cis-undecaprenyl diphosphate + H(+)</text>
        <dbReference type="Rhea" id="RHEA:23708"/>
        <dbReference type="Rhea" id="RHEA-COMP:9602"/>
        <dbReference type="Rhea" id="RHEA-COMP:9603"/>
        <dbReference type="ChEBI" id="CHEBI:15378"/>
        <dbReference type="ChEBI" id="CHEBI:58405"/>
        <dbReference type="ChEBI" id="CHEBI:60033"/>
        <dbReference type="ChEBI" id="CHEBI:78435"/>
        <dbReference type="EC" id="2.4.99.28"/>
    </reaction>
</comment>
<evidence type="ECO:0000256" key="6">
    <source>
        <dbReference type="ARBA" id="ARBA00022679"/>
    </source>
</evidence>
<evidence type="ECO:0000313" key="24">
    <source>
        <dbReference type="EMBL" id="RKR13900.1"/>
    </source>
</evidence>
<evidence type="ECO:0000256" key="21">
    <source>
        <dbReference type="ARBA" id="ARBA00049966"/>
    </source>
</evidence>
<proteinExistence type="inferred from homology"/>
<feature type="compositionally biased region" description="Polar residues" evidence="22">
    <location>
        <begin position="486"/>
        <end position="501"/>
    </location>
</feature>
<keyword evidence="3" id="KW-1003">Cell membrane</keyword>
<feature type="compositionally biased region" description="Low complexity" evidence="22">
    <location>
        <begin position="455"/>
        <end position="482"/>
    </location>
</feature>
<comment type="caution">
    <text evidence="24">The sequence shown here is derived from an EMBL/GenBank/DDBJ whole genome shotgun (WGS) entry which is preliminary data.</text>
</comment>
<dbReference type="InterPro" id="IPR001182">
    <property type="entry name" value="FtsW/RodA"/>
</dbReference>
<dbReference type="Pfam" id="PF01098">
    <property type="entry name" value="FTSW_RODA_SPOVE"/>
    <property type="match status" value="1"/>
</dbReference>
<dbReference type="PANTHER" id="PTHR30474:SF2">
    <property type="entry name" value="PEPTIDOGLYCAN GLYCOSYLTRANSFERASE FTSW-RELATED"/>
    <property type="match status" value="1"/>
</dbReference>
<keyword evidence="13" id="KW-0961">Cell wall biogenesis/degradation</keyword>
<evidence type="ECO:0000256" key="9">
    <source>
        <dbReference type="ARBA" id="ARBA00022984"/>
    </source>
</evidence>
<feature type="transmembrane region" description="Helical" evidence="23">
    <location>
        <begin position="116"/>
        <end position="137"/>
    </location>
</feature>
<dbReference type="PANTHER" id="PTHR30474">
    <property type="entry name" value="CELL CYCLE PROTEIN"/>
    <property type="match status" value="1"/>
</dbReference>
<keyword evidence="8" id="KW-0133">Cell shape</keyword>
<feature type="region of interest" description="Disordered" evidence="22">
    <location>
        <begin position="1"/>
        <end position="49"/>
    </location>
</feature>
<evidence type="ECO:0000256" key="17">
    <source>
        <dbReference type="ARBA" id="ARBA00041185"/>
    </source>
</evidence>
<evidence type="ECO:0000256" key="14">
    <source>
        <dbReference type="ARBA" id="ARBA00032370"/>
    </source>
</evidence>
<dbReference type="OrthoDB" id="9768187at2"/>
<accession>A0A495EAE6</accession>
<keyword evidence="6" id="KW-0808">Transferase</keyword>
<sequence>MVSTPTRTTAARTAGGKAAGIRPSGGKTAGEVMRPDTASAPRKPSVTPAARVRSWGRGFWSALEGTGKSRNGSTYYLILGSTLALTAIGIMMVLSASSVEAIAAGESPYSAALKQGGFAAIGVFAMFVLSRVNVVWLRRFAWPAMFLAIALLGLVLVVGRSTLGNQNWIDVGPFTFQPSEAAKLALALWMATVLNRKAKLLHEWRHALIPVVLPGAAAVLGLILAGNDLGTAMIVMVIVAAALFFAGVRLYFFGIAGAVLALGTTILAVTSPNRMCRILSWTGQTCADGSDLNYQSTNGLYGLASGGWFGVGLGQSRQKYSWIPEAHNDFIFAIIGEELGLVGTLVVLVLFAILGAAIYRVVVAQHDVFHRVLAGAIMVWLLGQASVNMAVVTGLAPVVGVPLPFISYGGSALLMSLCAVGVVLSLARAQMDPGMQPKKMLRFGPAAFANSVRRARAARNASKPAGRPAANPARNPARKPAGSAGQKPTSTNSASKNRTKA</sequence>
<evidence type="ECO:0000256" key="11">
    <source>
        <dbReference type="ARBA" id="ARBA00023136"/>
    </source>
</evidence>
<dbReference type="Proteomes" id="UP000276055">
    <property type="component" value="Unassembled WGS sequence"/>
</dbReference>
<keyword evidence="11 23" id="KW-0472">Membrane</keyword>
<evidence type="ECO:0000256" key="19">
    <source>
        <dbReference type="ARBA" id="ARBA00044770"/>
    </source>
</evidence>
<feature type="transmembrane region" description="Helical" evidence="23">
    <location>
        <begin position="229"/>
        <end position="246"/>
    </location>
</feature>
<dbReference type="GO" id="GO:0015648">
    <property type="term" value="F:lipid-linked peptidoglycan transporter activity"/>
    <property type="evidence" value="ECO:0007669"/>
    <property type="project" value="TreeGrafter"/>
</dbReference>
<dbReference type="GO" id="GO:0009252">
    <property type="term" value="P:peptidoglycan biosynthetic process"/>
    <property type="evidence" value="ECO:0007669"/>
    <property type="project" value="UniProtKB-KW"/>
</dbReference>
<protein>
    <recommendedName>
        <fullName evidence="17">Probable peptidoglycan glycosyltransferase FtsW</fullName>
        <ecNumber evidence="19">2.4.99.28</ecNumber>
    </recommendedName>
    <alternativeName>
        <fullName evidence="18">Cell division protein FtsW</fullName>
    </alternativeName>
    <alternativeName>
        <fullName evidence="15">Cell wall polymerase</fullName>
    </alternativeName>
    <alternativeName>
        <fullName evidence="14">Peptidoglycan polymerase</fullName>
    </alternativeName>
</protein>
<dbReference type="GO" id="GO:0051301">
    <property type="term" value="P:cell division"/>
    <property type="evidence" value="ECO:0007669"/>
    <property type="project" value="UniProtKB-KW"/>
</dbReference>
<dbReference type="AlphaFoldDB" id="A0A495EAE6"/>
<dbReference type="EMBL" id="RBIR01000008">
    <property type="protein sequence ID" value="RKR13900.1"/>
    <property type="molecule type" value="Genomic_DNA"/>
</dbReference>
<evidence type="ECO:0000256" key="8">
    <source>
        <dbReference type="ARBA" id="ARBA00022960"/>
    </source>
</evidence>
<dbReference type="GO" id="GO:0008360">
    <property type="term" value="P:regulation of cell shape"/>
    <property type="evidence" value="ECO:0007669"/>
    <property type="project" value="UniProtKB-KW"/>
</dbReference>
<keyword evidence="12" id="KW-0131">Cell cycle</keyword>
<evidence type="ECO:0000256" key="5">
    <source>
        <dbReference type="ARBA" id="ARBA00022676"/>
    </source>
</evidence>
<feature type="transmembrane region" description="Helical" evidence="23">
    <location>
        <begin position="339"/>
        <end position="361"/>
    </location>
</feature>
<keyword evidence="4 24" id="KW-0132">Cell division</keyword>
<organism evidence="24 25">
    <name type="scientific">Arthrobacter oryzae</name>
    <dbReference type="NCBI Taxonomy" id="409290"/>
    <lineage>
        <taxon>Bacteria</taxon>
        <taxon>Bacillati</taxon>
        <taxon>Actinomycetota</taxon>
        <taxon>Actinomycetes</taxon>
        <taxon>Micrococcales</taxon>
        <taxon>Micrococcaceae</taxon>
        <taxon>Arthrobacter</taxon>
    </lineage>
</organism>
<evidence type="ECO:0000256" key="15">
    <source>
        <dbReference type="ARBA" id="ARBA00033270"/>
    </source>
</evidence>
<dbReference type="GO" id="GO:0032153">
    <property type="term" value="C:cell division site"/>
    <property type="evidence" value="ECO:0007669"/>
    <property type="project" value="TreeGrafter"/>
</dbReference>
<evidence type="ECO:0000256" key="3">
    <source>
        <dbReference type="ARBA" id="ARBA00022475"/>
    </source>
</evidence>
<feature type="transmembrane region" description="Helical" evidence="23">
    <location>
        <begin position="405"/>
        <end position="427"/>
    </location>
</feature>
<comment type="pathway">
    <text evidence="2">Cell wall biogenesis; peptidoglycan biosynthesis.</text>
</comment>
<dbReference type="InterPro" id="IPR018365">
    <property type="entry name" value="Cell_cycle_FtsW-rel_CS"/>
</dbReference>
<evidence type="ECO:0000256" key="18">
    <source>
        <dbReference type="ARBA" id="ARBA00041418"/>
    </source>
</evidence>
<feature type="transmembrane region" description="Helical" evidence="23">
    <location>
        <begin position="206"/>
        <end position="223"/>
    </location>
</feature>
<evidence type="ECO:0000256" key="20">
    <source>
        <dbReference type="ARBA" id="ARBA00049902"/>
    </source>
</evidence>
<evidence type="ECO:0000256" key="13">
    <source>
        <dbReference type="ARBA" id="ARBA00023316"/>
    </source>
</evidence>
<keyword evidence="7 23" id="KW-0812">Transmembrane</keyword>
<evidence type="ECO:0000256" key="2">
    <source>
        <dbReference type="ARBA" id="ARBA00004752"/>
    </source>
</evidence>
<comment type="subcellular location">
    <subcellularLocation>
        <location evidence="1">Cell membrane</location>
        <topology evidence="1">Multi-pass membrane protein</topology>
    </subcellularLocation>
</comment>
<name>A0A495EAE6_9MICC</name>
<evidence type="ECO:0000256" key="7">
    <source>
        <dbReference type="ARBA" id="ARBA00022692"/>
    </source>
</evidence>
<evidence type="ECO:0000313" key="25">
    <source>
        <dbReference type="Proteomes" id="UP000276055"/>
    </source>
</evidence>
<reference evidence="24 25" key="1">
    <citation type="submission" date="2018-10" db="EMBL/GenBank/DDBJ databases">
        <title>Genomic Encyclopedia of Type Strains, Phase IV (KMG-IV): sequencing the most valuable type-strain genomes for metagenomic binning, comparative biology and taxonomic classification.</title>
        <authorList>
            <person name="Goeker M."/>
        </authorList>
    </citation>
    <scope>NUCLEOTIDE SEQUENCE [LARGE SCALE GENOMIC DNA]</scope>
    <source>
        <strain evidence="24 25">DSM 25586</strain>
    </source>
</reference>
<evidence type="ECO:0000256" key="12">
    <source>
        <dbReference type="ARBA" id="ARBA00023306"/>
    </source>
</evidence>
<evidence type="ECO:0000256" key="1">
    <source>
        <dbReference type="ARBA" id="ARBA00004651"/>
    </source>
</evidence>
<evidence type="ECO:0000256" key="22">
    <source>
        <dbReference type="SAM" id="MobiDB-lite"/>
    </source>
</evidence>
<feature type="transmembrane region" description="Helical" evidence="23">
    <location>
        <begin position="75"/>
        <end position="96"/>
    </location>
</feature>
<dbReference type="NCBIfam" id="TIGR02614">
    <property type="entry name" value="ftsW"/>
    <property type="match status" value="1"/>
</dbReference>
<gene>
    <name evidence="24" type="ORF">C8D78_3241</name>
</gene>
<dbReference type="RefSeq" id="WP_120954866.1">
    <property type="nucleotide sequence ID" value="NZ_RBIR01000008.1"/>
</dbReference>
<dbReference type="GO" id="GO:0005886">
    <property type="term" value="C:plasma membrane"/>
    <property type="evidence" value="ECO:0007669"/>
    <property type="project" value="UniProtKB-SubCell"/>
</dbReference>
<keyword evidence="5" id="KW-0328">Glycosyltransferase</keyword>
<evidence type="ECO:0000256" key="4">
    <source>
        <dbReference type="ARBA" id="ARBA00022618"/>
    </source>
</evidence>
<dbReference type="InterPro" id="IPR013437">
    <property type="entry name" value="FtsW"/>
</dbReference>
<evidence type="ECO:0000256" key="16">
    <source>
        <dbReference type="ARBA" id="ARBA00038053"/>
    </source>
</evidence>
<comment type="similarity">
    <text evidence="16">Belongs to the SEDS family. FtsW subfamily.</text>
</comment>
<feature type="transmembrane region" description="Helical" evidence="23">
    <location>
        <begin position="144"/>
        <end position="163"/>
    </location>
</feature>
<keyword evidence="10 23" id="KW-1133">Transmembrane helix</keyword>
<feature type="compositionally biased region" description="Low complexity" evidence="22">
    <location>
        <begin position="1"/>
        <end position="22"/>
    </location>
</feature>